<evidence type="ECO:0000313" key="2">
    <source>
        <dbReference type="EMBL" id="KAK9865596.1"/>
    </source>
</evidence>
<proteinExistence type="predicted"/>
<keyword evidence="3" id="KW-1185">Reference proteome</keyword>
<dbReference type="Pfam" id="PF00646">
    <property type="entry name" value="F-box"/>
    <property type="match status" value="1"/>
</dbReference>
<dbReference type="SUPFAM" id="SSF81383">
    <property type="entry name" value="F-box domain"/>
    <property type="match status" value="1"/>
</dbReference>
<dbReference type="Proteomes" id="UP001485043">
    <property type="component" value="Unassembled WGS sequence"/>
</dbReference>
<dbReference type="InterPro" id="IPR001810">
    <property type="entry name" value="F-box_dom"/>
</dbReference>
<reference evidence="2 3" key="1">
    <citation type="journal article" date="2024" name="Nat. Commun.">
        <title>Phylogenomics reveals the evolutionary origins of lichenization in chlorophyte algae.</title>
        <authorList>
            <person name="Puginier C."/>
            <person name="Libourel C."/>
            <person name="Otte J."/>
            <person name="Skaloud P."/>
            <person name="Haon M."/>
            <person name="Grisel S."/>
            <person name="Petersen M."/>
            <person name="Berrin J.G."/>
            <person name="Delaux P.M."/>
            <person name="Dal Grande F."/>
            <person name="Keller J."/>
        </authorList>
    </citation>
    <scope>NUCLEOTIDE SEQUENCE [LARGE SCALE GENOMIC DNA]</scope>
    <source>
        <strain evidence="2 3">SAG 2523</strain>
    </source>
</reference>
<evidence type="ECO:0000259" key="1">
    <source>
        <dbReference type="PROSITE" id="PS50181"/>
    </source>
</evidence>
<comment type="caution">
    <text evidence="2">The sequence shown here is derived from an EMBL/GenBank/DDBJ whole genome shotgun (WGS) entry which is preliminary data.</text>
</comment>
<protein>
    <recommendedName>
        <fullName evidence="1">F-box domain-containing protein</fullName>
    </recommendedName>
</protein>
<name>A0AAW1T9F1_9CHLO</name>
<sequence length="270" mass="30219">MRTTHKGRLERLPPELWARVLNHLPIADVLNTRLVCRQMAPLTNHLRLSLVLKKNLSDTEVVSDLQLFISRNCMQTTSPQVFLTAHMFPGLHWCFVMLASMCANLMAFSQRSVVSLHIVGRDPFSGGLNMTRCPALATIYVGEAVPVPAWVEGQQFEALSLGTYEQLSTVNPKRLLVHWLQFGTSSIDQGLKVADLLLMPHLCTVHSEVTALNLDGSFQEHQALLGKLRLTIKGLVQLRMSHPPLRESYLSLRSNGHTIICTCDCCRSSR</sequence>
<dbReference type="PROSITE" id="PS50181">
    <property type="entry name" value="FBOX"/>
    <property type="match status" value="1"/>
</dbReference>
<dbReference type="Gene3D" id="1.20.1280.50">
    <property type="match status" value="1"/>
</dbReference>
<gene>
    <name evidence="2" type="ORF">WJX84_003874</name>
</gene>
<dbReference type="CDD" id="cd09917">
    <property type="entry name" value="F-box_SF"/>
    <property type="match status" value="1"/>
</dbReference>
<dbReference type="AlphaFoldDB" id="A0AAW1T9F1"/>
<dbReference type="InterPro" id="IPR036047">
    <property type="entry name" value="F-box-like_dom_sf"/>
</dbReference>
<dbReference type="EMBL" id="JALJOV010000234">
    <property type="protein sequence ID" value="KAK9865596.1"/>
    <property type="molecule type" value="Genomic_DNA"/>
</dbReference>
<organism evidence="2 3">
    <name type="scientific">Apatococcus fuscideae</name>
    <dbReference type="NCBI Taxonomy" id="2026836"/>
    <lineage>
        <taxon>Eukaryota</taxon>
        <taxon>Viridiplantae</taxon>
        <taxon>Chlorophyta</taxon>
        <taxon>core chlorophytes</taxon>
        <taxon>Trebouxiophyceae</taxon>
        <taxon>Chlorellales</taxon>
        <taxon>Chlorellaceae</taxon>
        <taxon>Apatococcus</taxon>
    </lineage>
</organism>
<evidence type="ECO:0000313" key="3">
    <source>
        <dbReference type="Proteomes" id="UP001485043"/>
    </source>
</evidence>
<accession>A0AAW1T9F1</accession>
<feature type="domain" description="F-box" evidence="1">
    <location>
        <begin position="6"/>
        <end position="55"/>
    </location>
</feature>